<dbReference type="RefSeq" id="WP_113952280.1">
    <property type="nucleotide sequence ID" value="NZ_QNRT01000001.1"/>
</dbReference>
<dbReference type="InterPro" id="IPR004810">
    <property type="entry name" value="PurU"/>
</dbReference>
<dbReference type="PRINTS" id="PR01575">
    <property type="entry name" value="FFH4HYDRLASE"/>
</dbReference>
<keyword evidence="1" id="KW-0554">One-carbon metabolism</keyword>
<keyword evidence="2" id="KW-0378">Hydrolase</keyword>
<dbReference type="EMBL" id="QNRT01000001">
    <property type="protein sequence ID" value="RBP52646.1"/>
    <property type="molecule type" value="Genomic_DNA"/>
</dbReference>
<dbReference type="InterPro" id="IPR044074">
    <property type="entry name" value="PurU_ACT"/>
</dbReference>
<feature type="domain" description="Formyl transferase N-terminal" evidence="3">
    <location>
        <begin position="112"/>
        <end position="285"/>
    </location>
</feature>
<dbReference type="SUPFAM" id="SSF55021">
    <property type="entry name" value="ACT-like"/>
    <property type="match status" value="1"/>
</dbReference>
<dbReference type="Pfam" id="PF00551">
    <property type="entry name" value="Formyl_trans_N"/>
    <property type="match status" value="1"/>
</dbReference>
<dbReference type="CDD" id="cd04875">
    <property type="entry name" value="ACT_F4HF-DF"/>
    <property type="match status" value="1"/>
</dbReference>
<comment type="caution">
    <text evidence="4">The sequence shown here is derived from an EMBL/GenBank/DDBJ whole genome shotgun (WGS) entry which is preliminary data.</text>
</comment>
<evidence type="ECO:0000313" key="5">
    <source>
        <dbReference type="Proteomes" id="UP000253083"/>
    </source>
</evidence>
<dbReference type="NCBIfam" id="NF004684">
    <property type="entry name" value="PRK06027.1"/>
    <property type="match status" value="1"/>
</dbReference>
<dbReference type="InterPro" id="IPR036477">
    <property type="entry name" value="Formyl_transf_N_sf"/>
</dbReference>
<gene>
    <name evidence="4" type="ORF">DFR28_10126</name>
</gene>
<reference evidence="4 5" key="1">
    <citation type="submission" date="2018-06" db="EMBL/GenBank/DDBJ databases">
        <title>Genomic Encyclopedia of Type Strains, Phase IV (KMG-IV): sequencing the most valuable type-strain genomes for metagenomic binning, comparative biology and taxonomic classification.</title>
        <authorList>
            <person name="Goeker M."/>
        </authorList>
    </citation>
    <scope>NUCLEOTIDE SEQUENCE [LARGE SCALE GENOMIC DNA]</scope>
    <source>
        <strain evidence="4 5">DSM 24032</strain>
    </source>
</reference>
<accession>A0A395JQD6</accession>
<dbReference type="GO" id="GO:0006189">
    <property type="term" value="P:'de novo' IMP biosynthetic process"/>
    <property type="evidence" value="ECO:0007669"/>
    <property type="project" value="InterPro"/>
</dbReference>
<evidence type="ECO:0000313" key="4">
    <source>
        <dbReference type="EMBL" id="RBP52646.1"/>
    </source>
</evidence>
<protein>
    <submittedName>
        <fullName evidence="4">Formyltetrahydrofolate deformylase</fullName>
    </submittedName>
</protein>
<dbReference type="FunCoup" id="A0A395JQD6">
    <property type="interactions" value="362"/>
</dbReference>
<dbReference type="AlphaFoldDB" id="A0A395JQD6"/>
<evidence type="ECO:0000256" key="2">
    <source>
        <dbReference type="ARBA" id="ARBA00022801"/>
    </source>
</evidence>
<dbReference type="InterPro" id="IPR002376">
    <property type="entry name" value="Formyl_transf_N"/>
</dbReference>
<dbReference type="GO" id="GO:0008864">
    <property type="term" value="F:formyltetrahydrofolate deformylase activity"/>
    <property type="evidence" value="ECO:0007669"/>
    <property type="project" value="InterPro"/>
</dbReference>
<name>A0A395JQD6_9GAMM</name>
<proteinExistence type="predicted"/>
<dbReference type="PIRSF" id="PIRSF036480">
    <property type="entry name" value="FormyFH4_hydr"/>
    <property type="match status" value="1"/>
</dbReference>
<dbReference type="PANTHER" id="PTHR42706">
    <property type="entry name" value="FORMYLTETRAHYDROFOLATE DEFORMYLASE"/>
    <property type="match status" value="1"/>
</dbReference>
<organism evidence="4 5">
    <name type="scientific">Arenicella xantha</name>
    <dbReference type="NCBI Taxonomy" id="644221"/>
    <lineage>
        <taxon>Bacteria</taxon>
        <taxon>Pseudomonadati</taxon>
        <taxon>Pseudomonadota</taxon>
        <taxon>Gammaproteobacteria</taxon>
        <taxon>Arenicellales</taxon>
        <taxon>Arenicellaceae</taxon>
        <taxon>Arenicella</taxon>
    </lineage>
</organism>
<dbReference type="InParanoid" id="A0A395JQD6"/>
<evidence type="ECO:0000256" key="1">
    <source>
        <dbReference type="ARBA" id="ARBA00022563"/>
    </source>
</evidence>
<evidence type="ECO:0000259" key="3">
    <source>
        <dbReference type="Pfam" id="PF00551"/>
    </source>
</evidence>
<dbReference type="SUPFAM" id="SSF53328">
    <property type="entry name" value="Formyltransferase"/>
    <property type="match status" value="1"/>
</dbReference>
<dbReference type="PANTHER" id="PTHR42706:SF1">
    <property type="entry name" value="FORMYLTETRAHYDROFOLATE DEFORMYLASE 2, MITOCHONDRIAL"/>
    <property type="match status" value="1"/>
</dbReference>
<dbReference type="Proteomes" id="UP000253083">
    <property type="component" value="Unassembled WGS sequence"/>
</dbReference>
<keyword evidence="5" id="KW-1185">Reference proteome</keyword>
<dbReference type="InterPro" id="IPR045865">
    <property type="entry name" value="ACT-like_dom_sf"/>
</dbReference>
<dbReference type="OrthoDB" id="9806170at2"/>
<dbReference type="Gene3D" id="3.40.50.170">
    <property type="entry name" value="Formyl transferase, N-terminal domain"/>
    <property type="match status" value="1"/>
</dbReference>
<dbReference type="Gene3D" id="3.30.70.260">
    <property type="match status" value="1"/>
</dbReference>
<sequence>MTPTIFGNPHGEFMPFATVDSNNQNLASLLFSCVDQVGIIAALANYFSERDLNISRYAEYTDDGHFFSRLEWPMNDRWEDESAFEVEFASMAAHYNARFDVRFMSQQQTIGLFASKQPHALIEILNKYEANFFPNIEVSFIIGNYQPMQKIADRHGIPFFFVPTDGDTAAYERKQLDIVHRYKPDYLGLARYMKVLSENFIDTAGCPIINIHHSFLPSFVGAKPYQMAYDRGVKLIGATSHFVTAELDQGPIIEQDVARVAPGASVQDMVKMGRDIEQKVFAHALLKVLEHKAIVHKNRTIIFN</sequence>
<dbReference type="GO" id="GO:0006730">
    <property type="term" value="P:one-carbon metabolic process"/>
    <property type="evidence" value="ECO:0007669"/>
    <property type="project" value="UniProtKB-KW"/>
</dbReference>